<dbReference type="eggNOG" id="ENOG502SH7B">
    <property type="taxonomic scope" value="Eukaryota"/>
</dbReference>
<dbReference type="EMBL" id="KI912119">
    <property type="protein sequence ID" value="ETS75085.1"/>
    <property type="molecule type" value="Genomic_DNA"/>
</dbReference>
<feature type="transmembrane region" description="Helical" evidence="1">
    <location>
        <begin position="252"/>
        <end position="270"/>
    </location>
</feature>
<evidence type="ECO:0000313" key="2">
    <source>
        <dbReference type="EMBL" id="ETS75085.1"/>
    </source>
</evidence>
<dbReference type="OrthoDB" id="1937642at2759"/>
<keyword evidence="1" id="KW-1133">Transmembrane helix</keyword>
<dbReference type="AlphaFoldDB" id="W3WMD9"/>
<evidence type="ECO:0000256" key="1">
    <source>
        <dbReference type="SAM" id="Phobius"/>
    </source>
</evidence>
<keyword evidence="3" id="KW-1185">Reference proteome</keyword>
<feature type="transmembrane region" description="Helical" evidence="1">
    <location>
        <begin position="176"/>
        <end position="196"/>
    </location>
</feature>
<reference evidence="3" key="1">
    <citation type="journal article" date="2015" name="BMC Genomics">
        <title>Genomic and transcriptomic analysis of the endophytic fungus Pestalotiopsis fici reveals its lifestyle and high potential for synthesis of natural products.</title>
        <authorList>
            <person name="Wang X."/>
            <person name="Zhang X."/>
            <person name="Liu L."/>
            <person name="Xiang M."/>
            <person name="Wang W."/>
            <person name="Sun X."/>
            <person name="Che Y."/>
            <person name="Guo L."/>
            <person name="Liu G."/>
            <person name="Guo L."/>
            <person name="Wang C."/>
            <person name="Yin W.B."/>
            <person name="Stadler M."/>
            <person name="Zhang X."/>
            <person name="Liu X."/>
        </authorList>
    </citation>
    <scope>NUCLEOTIDE SEQUENCE [LARGE SCALE GENOMIC DNA]</scope>
    <source>
        <strain evidence="3">W106-1 / CGMCC3.15140</strain>
    </source>
</reference>
<dbReference type="RefSeq" id="XP_007840341.1">
    <property type="nucleotide sequence ID" value="XM_007842150.1"/>
</dbReference>
<gene>
    <name evidence="2" type="ORF">PFICI_13569</name>
</gene>
<name>W3WMD9_PESFW</name>
<dbReference type="OMA" id="YEYWMPA"/>
<feature type="transmembrane region" description="Helical" evidence="1">
    <location>
        <begin position="148"/>
        <end position="170"/>
    </location>
</feature>
<dbReference type="GeneID" id="19278582"/>
<evidence type="ECO:0000313" key="3">
    <source>
        <dbReference type="Proteomes" id="UP000030651"/>
    </source>
</evidence>
<dbReference type="Proteomes" id="UP000030651">
    <property type="component" value="Unassembled WGS sequence"/>
</dbReference>
<feature type="transmembrane region" description="Helical" evidence="1">
    <location>
        <begin position="49"/>
        <end position="74"/>
    </location>
</feature>
<dbReference type="InParanoid" id="W3WMD9"/>
<proteinExistence type="predicted"/>
<dbReference type="HOGENOM" id="CLU_034489_0_0_1"/>
<keyword evidence="1" id="KW-0812">Transmembrane</keyword>
<protein>
    <submittedName>
        <fullName evidence="2">Uncharacterized protein</fullName>
    </submittedName>
</protein>
<dbReference type="KEGG" id="pfy:PFICI_13569"/>
<accession>W3WMD9</accession>
<organism evidence="2 3">
    <name type="scientific">Pestalotiopsis fici (strain W106-1 / CGMCC3.15140)</name>
    <dbReference type="NCBI Taxonomy" id="1229662"/>
    <lineage>
        <taxon>Eukaryota</taxon>
        <taxon>Fungi</taxon>
        <taxon>Dikarya</taxon>
        <taxon>Ascomycota</taxon>
        <taxon>Pezizomycotina</taxon>
        <taxon>Sordariomycetes</taxon>
        <taxon>Xylariomycetidae</taxon>
        <taxon>Amphisphaeriales</taxon>
        <taxon>Sporocadaceae</taxon>
        <taxon>Pestalotiopsis</taxon>
    </lineage>
</organism>
<sequence>MASTADELRQQFSWPSDILSLLLLIGGDIVQTAIAQQTGFTIRVPGSKIFVPVAPVCFSFGWVAYGFSSLLAAVGEMRLMPKNEISSVLVNCSNGFAREVQSWALGRLLRDHEIRCRHEFSPDDGAPHTSIRIDIFEVGPVSRPDLDFVWWLGWATLLVQLGIAIIPLALYNDWGVLLVALGGNVLVALTCASPQWNEEKWAGRRLEKEKVTCLTRGNGHSHVMVFISSKGSWDLESLATGIAASQRVGIRWITVILAMLWSLLLISVSGLKERTWFMIGIGAIGMLQNIYAAGTTRQPETSDFHLTPFARAQIIVGRRGPFVDETDANVDLEEDCQNLSDLSAWVSNNAAQEKQNTATSHPMPKWLASMSKVDGLPSWLEPIKPISIERAQTLSKWKKPSVASTRAPEMIYAIGVHGALIELEKWVPTAGLSLVNIFFPGGLEYSEQNTRNNIHKKFWKRAYHTLDLRKKAEEKRRSPEL</sequence>
<keyword evidence="1" id="KW-0472">Membrane</keyword>